<keyword evidence="4" id="KW-1185">Reference proteome</keyword>
<comment type="caution">
    <text evidence="3">The sequence shown here is derived from an EMBL/GenBank/DDBJ whole genome shotgun (WGS) entry which is preliminary data.</text>
</comment>
<dbReference type="Proteomes" id="UP001146351">
    <property type="component" value="Unassembled WGS sequence"/>
</dbReference>
<dbReference type="InterPro" id="IPR024652">
    <property type="entry name" value="Trichodiene_synth"/>
</dbReference>
<evidence type="ECO:0000256" key="1">
    <source>
        <dbReference type="ARBA" id="ARBA00007946"/>
    </source>
</evidence>
<dbReference type="InterPro" id="IPR008949">
    <property type="entry name" value="Isoprenoid_synthase_dom_sf"/>
</dbReference>
<dbReference type="SUPFAM" id="SSF48576">
    <property type="entry name" value="Terpenoid synthases"/>
    <property type="match status" value="1"/>
</dbReference>
<dbReference type="AlphaFoldDB" id="A0A9W9LEP9"/>
<organism evidence="3 4">
    <name type="scientific">Penicillium capsulatum</name>
    <dbReference type="NCBI Taxonomy" id="69766"/>
    <lineage>
        <taxon>Eukaryota</taxon>
        <taxon>Fungi</taxon>
        <taxon>Dikarya</taxon>
        <taxon>Ascomycota</taxon>
        <taxon>Pezizomycotina</taxon>
        <taxon>Eurotiomycetes</taxon>
        <taxon>Eurotiomycetidae</taxon>
        <taxon>Eurotiales</taxon>
        <taxon>Aspergillaceae</taxon>
        <taxon>Penicillium</taxon>
    </lineage>
</organism>
<keyword evidence="2" id="KW-0456">Lyase</keyword>
<comment type="similarity">
    <text evidence="1">Belongs to the trichodiene synthase family.</text>
</comment>
<name>A0A9W9LEP9_9EURO</name>
<dbReference type="GO" id="GO:0016838">
    <property type="term" value="F:carbon-oxygen lyase activity, acting on phosphates"/>
    <property type="evidence" value="ECO:0007669"/>
    <property type="project" value="InterPro"/>
</dbReference>
<dbReference type="EMBL" id="JAPQKO010000008">
    <property type="protein sequence ID" value="KAJ5151884.1"/>
    <property type="molecule type" value="Genomic_DNA"/>
</dbReference>
<reference evidence="3" key="1">
    <citation type="submission" date="2022-11" db="EMBL/GenBank/DDBJ databases">
        <authorList>
            <person name="Petersen C."/>
        </authorList>
    </citation>
    <scope>NUCLEOTIDE SEQUENCE</scope>
    <source>
        <strain evidence="3">IBT 21917</strain>
    </source>
</reference>
<gene>
    <name evidence="3" type="ORF">N7492_010179</name>
</gene>
<dbReference type="OrthoDB" id="4352563at2759"/>
<dbReference type="Pfam" id="PF06330">
    <property type="entry name" value="TRI5"/>
    <property type="match status" value="1"/>
</dbReference>
<accession>A0A9W9LEP9</accession>
<proteinExistence type="inferred from homology"/>
<protein>
    <submittedName>
        <fullName evidence="3">Trichodiene synthase</fullName>
    </submittedName>
</protein>
<dbReference type="Gene3D" id="1.10.600.10">
    <property type="entry name" value="Farnesyl Diphosphate Synthase"/>
    <property type="match status" value="1"/>
</dbReference>
<evidence type="ECO:0000256" key="2">
    <source>
        <dbReference type="ARBA" id="ARBA00023239"/>
    </source>
</evidence>
<sequence>MLAGEKTPENMELSMEPTFIEHYVNRLVKYLDEVDYHEPSPAQTRELRSNYEAVYENSLRVFAQPSVQQLLSLDLGTTKKVTRTISRMAVTCWPNVPLEVMKAIAIHFSMCHLLDDFEGDYHEQMATFLPDLLRGTEQKNPCWRMLVDEMQNLLRHFDSYLQYGIFRATIDYYQSCWTEAHGFQGDKGCDRYPVELRRQGGLGGCMGSFMFPRSMVSQNGMIADITSAVVHTEWCGIYINDLFSFYKESVAANRYGPWDNINLVMNLCHVRGLSMKDGFDQIVVDAIHTVQKTREVFDGSHAAVAECGVHAFLHGYTQWHFCDGRYRMRELYEQSYDFVNGGRFREYCEKAWEAGGVDLDQAMFADVEKRVWDGRRANGSL</sequence>
<reference evidence="3" key="2">
    <citation type="journal article" date="2023" name="IMA Fungus">
        <title>Comparative genomic study of the Penicillium genus elucidates a diverse pangenome and 15 lateral gene transfer events.</title>
        <authorList>
            <person name="Petersen C."/>
            <person name="Sorensen T."/>
            <person name="Nielsen M.R."/>
            <person name="Sondergaard T.E."/>
            <person name="Sorensen J.L."/>
            <person name="Fitzpatrick D.A."/>
            <person name="Frisvad J.C."/>
            <person name="Nielsen K.L."/>
        </authorList>
    </citation>
    <scope>NUCLEOTIDE SEQUENCE</scope>
    <source>
        <strain evidence="3">IBT 21917</strain>
    </source>
</reference>
<evidence type="ECO:0000313" key="4">
    <source>
        <dbReference type="Proteomes" id="UP001146351"/>
    </source>
</evidence>
<evidence type="ECO:0000313" key="3">
    <source>
        <dbReference type="EMBL" id="KAJ5151884.1"/>
    </source>
</evidence>